<gene>
    <name evidence="3" type="ORF">UFOVP694_123</name>
</gene>
<dbReference type="PANTHER" id="PTHR43000">
    <property type="entry name" value="DTDP-D-GLUCOSE 4,6-DEHYDRATASE-RELATED"/>
    <property type="match status" value="1"/>
</dbReference>
<feature type="domain" description="NAD-dependent epimerase/dehydratase" evidence="2">
    <location>
        <begin position="4"/>
        <end position="237"/>
    </location>
</feature>
<dbReference type="SUPFAM" id="SSF51735">
    <property type="entry name" value="NAD(P)-binding Rossmann-fold domains"/>
    <property type="match status" value="1"/>
</dbReference>
<dbReference type="InterPro" id="IPR036291">
    <property type="entry name" value="NAD(P)-bd_dom_sf"/>
</dbReference>
<name>A0A6J5NLM8_9CAUD</name>
<sequence>MTSIAITGAGGLLGSHLSNHYVSLGWNVFVLLKDEHSRTELSNKVNRVYGNINNKTDIDFFIAKSRPDYFIHLAAQTQAYDSIKYPYNTFYTNLIGTLNVLESLREYKDCKSTIVASSDKAYGELTKDEYFEDHILNGVYPYDASKSITDIICNSYRNTYDMPVVTTRACNIYGTGDNNIQRLVPGVVKAYKDGALFTIRNGGKDIREYINVKDVVSAYDKILSYGEKINNIPSFNISSGERYSTLEVFNIIQHSIGEKVNHEIIQNDGLEIKKQFMNSSLLQEKTGWKPTHNMKDSMDEMVAFYMDNK</sequence>
<dbReference type="Gene3D" id="3.40.50.720">
    <property type="entry name" value="NAD(P)-binding Rossmann-like Domain"/>
    <property type="match status" value="1"/>
</dbReference>
<proteinExistence type="inferred from homology"/>
<dbReference type="InterPro" id="IPR001509">
    <property type="entry name" value="Epimerase_deHydtase"/>
</dbReference>
<comment type="similarity">
    <text evidence="1">Belongs to the NAD(P)-dependent epimerase/dehydratase family.</text>
</comment>
<organism evidence="3">
    <name type="scientific">uncultured Caudovirales phage</name>
    <dbReference type="NCBI Taxonomy" id="2100421"/>
    <lineage>
        <taxon>Viruses</taxon>
        <taxon>Duplodnaviria</taxon>
        <taxon>Heunggongvirae</taxon>
        <taxon>Uroviricota</taxon>
        <taxon>Caudoviricetes</taxon>
        <taxon>Peduoviridae</taxon>
        <taxon>Maltschvirus</taxon>
        <taxon>Maltschvirus maltsch</taxon>
    </lineage>
</organism>
<dbReference type="Pfam" id="PF01370">
    <property type="entry name" value="Epimerase"/>
    <property type="match status" value="1"/>
</dbReference>
<protein>
    <submittedName>
        <fullName evidence="3">WcaG Nucleoside-diphosphate-sugar epimerases</fullName>
    </submittedName>
</protein>
<dbReference type="EMBL" id="LR796651">
    <property type="protein sequence ID" value="CAB4158055.1"/>
    <property type="molecule type" value="Genomic_DNA"/>
</dbReference>
<evidence type="ECO:0000259" key="2">
    <source>
        <dbReference type="Pfam" id="PF01370"/>
    </source>
</evidence>
<reference evidence="3" key="1">
    <citation type="submission" date="2020-04" db="EMBL/GenBank/DDBJ databases">
        <authorList>
            <person name="Chiriac C."/>
            <person name="Salcher M."/>
            <person name="Ghai R."/>
            <person name="Kavagutti S V."/>
        </authorList>
    </citation>
    <scope>NUCLEOTIDE SEQUENCE</scope>
</reference>
<accession>A0A6J5NLM8</accession>
<evidence type="ECO:0000313" key="3">
    <source>
        <dbReference type="EMBL" id="CAB4158055.1"/>
    </source>
</evidence>
<evidence type="ECO:0000256" key="1">
    <source>
        <dbReference type="ARBA" id="ARBA00007637"/>
    </source>
</evidence>